<dbReference type="GO" id="GO:0016787">
    <property type="term" value="F:hydrolase activity"/>
    <property type="evidence" value="ECO:0007669"/>
    <property type="project" value="UniProtKB-KW"/>
</dbReference>
<reference evidence="4 5" key="1">
    <citation type="submission" date="2020-07" db="EMBL/GenBank/DDBJ databases">
        <title>MOT database genomes.</title>
        <authorList>
            <person name="Joseph S."/>
            <person name="Aduse-Opoku J."/>
            <person name="Hashim A."/>
            <person name="Wade W."/>
            <person name="Curtis M."/>
        </authorList>
    </citation>
    <scope>NUCLEOTIDE SEQUENCE [LARGE SCALE GENOMIC DNA]</scope>
    <source>
        <strain evidence="4 5">CIP 106318</strain>
    </source>
</reference>
<dbReference type="PROSITE" id="PS51462">
    <property type="entry name" value="NUDIX"/>
    <property type="match status" value="1"/>
</dbReference>
<name>A0ABX2T0N3_9BACL</name>
<evidence type="ECO:0000259" key="3">
    <source>
        <dbReference type="PROSITE" id="PS51462"/>
    </source>
</evidence>
<evidence type="ECO:0000256" key="1">
    <source>
        <dbReference type="ARBA" id="ARBA00001946"/>
    </source>
</evidence>
<keyword evidence="5" id="KW-1185">Reference proteome</keyword>
<keyword evidence="2 4" id="KW-0378">Hydrolase</keyword>
<dbReference type="InterPro" id="IPR015797">
    <property type="entry name" value="NUDIX_hydrolase-like_dom_sf"/>
</dbReference>
<dbReference type="SUPFAM" id="SSF55811">
    <property type="entry name" value="Nudix"/>
    <property type="match status" value="1"/>
</dbReference>
<evidence type="ECO:0000313" key="4">
    <source>
        <dbReference type="EMBL" id="NYS46949.1"/>
    </source>
</evidence>
<dbReference type="EMBL" id="JACBYF010000002">
    <property type="protein sequence ID" value="NYS46949.1"/>
    <property type="molecule type" value="Genomic_DNA"/>
</dbReference>
<dbReference type="PANTHER" id="PTHR11839:SF18">
    <property type="entry name" value="NUDIX HYDROLASE DOMAIN-CONTAINING PROTEIN"/>
    <property type="match status" value="1"/>
</dbReference>
<dbReference type="InterPro" id="IPR020084">
    <property type="entry name" value="NUDIX_hydrolase_CS"/>
</dbReference>
<dbReference type="Proteomes" id="UP000531840">
    <property type="component" value="Unassembled WGS sequence"/>
</dbReference>
<dbReference type="Gene3D" id="3.90.79.10">
    <property type="entry name" value="Nucleoside Triphosphate Pyrophosphohydrolase"/>
    <property type="match status" value="1"/>
</dbReference>
<dbReference type="PANTHER" id="PTHR11839">
    <property type="entry name" value="UDP/ADP-SUGAR PYROPHOSPHATASE"/>
    <property type="match status" value="1"/>
</dbReference>
<proteinExistence type="predicted"/>
<accession>A0ABX2T0N3</accession>
<sequence>MVNLEEKTIKQEVVYKGKILNVELHDVVLPDGTFSKRELLKHNGAVAILAVTDNNEILLVEQYRKAVEMTTLEIPAGKLDVNEDPLECAVRELKEETGYTVNNDSLEKICETHVAIGYSSELITIYFVDKLSKEQLGDLALDEDEFLNLKKYSLDEAMKLLDNNSITDSKTIIALQWLKNRKG</sequence>
<evidence type="ECO:0000313" key="5">
    <source>
        <dbReference type="Proteomes" id="UP000531840"/>
    </source>
</evidence>
<dbReference type="Pfam" id="PF00293">
    <property type="entry name" value="NUDIX"/>
    <property type="match status" value="1"/>
</dbReference>
<dbReference type="RefSeq" id="WP_179940282.1">
    <property type="nucleotide sequence ID" value="NZ_JACBYF010000002.1"/>
</dbReference>
<gene>
    <name evidence="4" type="ORF">HZY85_01910</name>
</gene>
<comment type="caution">
    <text evidence="4">The sequence shown here is derived from an EMBL/GenBank/DDBJ whole genome shotgun (WGS) entry which is preliminary data.</text>
</comment>
<protein>
    <submittedName>
        <fullName evidence="4">NUDIX hydrolase</fullName>
    </submittedName>
</protein>
<dbReference type="PROSITE" id="PS00893">
    <property type="entry name" value="NUDIX_BOX"/>
    <property type="match status" value="1"/>
</dbReference>
<evidence type="ECO:0000256" key="2">
    <source>
        <dbReference type="ARBA" id="ARBA00022801"/>
    </source>
</evidence>
<dbReference type="InterPro" id="IPR000086">
    <property type="entry name" value="NUDIX_hydrolase_dom"/>
</dbReference>
<organism evidence="4 5">
    <name type="scientific">Gemelliphila palaticanis</name>
    <dbReference type="NCBI Taxonomy" id="81950"/>
    <lineage>
        <taxon>Bacteria</taxon>
        <taxon>Bacillati</taxon>
        <taxon>Bacillota</taxon>
        <taxon>Bacilli</taxon>
        <taxon>Bacillales</taxon>
        <taxon>Gemellaceae</taxon>
        <taxon>Gemelliphila</taxon>
    </lineage>
</organism>
<feature type="domain" description="Nudix hydrolase" evidence="3">
    <location>
        <begin position="40"/>
        <end position="174"/>
    </location>
</feature>
<comment type="cofactor">
    <cofactor evidence="1">
        <name>Mg(2+)</name>
        <dbReference type="ChEBI" id="CHEBI:18420"/>
    </cofactor>
</comment>